<sequence length="342" mass="38770">MPPDQPNSPDDDDRSIDIGGGRTYQLYWCYQCHQTVRIASDNSPVVCPRCFGQFIYEIDIARPRLVVEFTEFDPSPEARLLEALSLMFDPPLVPQTNRHHDIGIRPPWRRRVGRRTSSNSRFDDMDGWGPDTGILARPRSRSWIILTPNNLPRAGSHSNHNDNHNDNEHEEGVPRGVDPRNYYGGSELNELIEELTQNDRPGPLPAPDSVINTLPNVKITQTHLLNDSQSCAVCMDDFKVGGEAKELPCNHIFHSNCIVPWLRLHNSCPVCRNELPVPNITTDGTSESSDDGADSRGRRRLRCLRWRRLTSVWRSRYRPLGSDGGTNSTTREESRVNSCNIL</sequence>
<keyword evidence="5 8" id="KW-0863">Zinc-finger</keyword>
<dbReference type="GO" id="GO:0061630">
    <property type="term" value="F:ubiquitin protein ligase activity"/>
    <property type="evidence" value="ECO:0007669"/>
    <property type="project" value="UniProtKB-EC"/>
</dbReference>
<dbReference type="InterPro" id="IPR039525">
    <property type="entry name" value="RNF126-like_zinc-ribbon"/>
</dbReference>
<keyword evidence="4" id="KW-0479">Metal-binding</keyword>
<evidence type="ECO:0000256" key="3">
    <source>
        <dbReference type="ARBA" id="ARBA00022679"/>
    </source>
</evidence>
<dbReference type="EC" id="2.3.2.27" evidence="2"/>
<dbReference type="InterPro" id="IPR001841">
    <property type="entry name" value="Znf_RING"/>
</dbReference>
<gene>
    <name evidence="11" type="ORF">SSX86_032565</name>
</gene>
<evidence type="ECO:0000256" key="4">
    <source>
        <dbReference type="ARBA" id="ARBA00022723"/>
    </source>
</evidence>
<evidence type="ECO:0000256" key="5">
    <source>
        <dbReference type="ARBA" id="ARBA00022771"/>
    </source>
</evidence>
<evidence type="ECO:0000256" key="2">
    <source>
        <dbReference type="ARBA" id="ARBA00012483"/>
    </source>
</evidence>
<feature type="compositionally biased region" description="Basic and acidic residues" evidence="9">
    <location>
        <begin position="159"/>
        <end position="173"/>
    </location>
</feature>
<dbReference type="EMBL" id="JBCNJP010012116">
    <property type="protein sequence ID" value="KAK9048471.1"/>
    <property type="molecule type" value="Genomic_DNA"/>
</dbReference>
<keyword evidence="3" id="KW-0808">Transferase</keyword>
<evidence type="ECO:0000313" key="11">
    <source>
        <dbReference type="EMBL" id="KAK9048471.1"/>
    </source>
</evidence>
<dbReference type="CDD" id="cd16667">
    <property type="entry name" value="RING-H2_RNF126-like"/>
    <property type="match status" value="1"/>
</dbReference>
<evidence type="ECO:0000313" key="12">
    <source>
        <dbReference type="Proteomes" id="UP001408789"/>
    </source>
</evidence>
<feature type="region of interest" description="Disordered" evidence="9">
    <location>
        <begin position="149"/>
        <end position="184"/>
    </location>
</feature>
<dbReference type="PANTHER" id="PTHR15710:SF18">
    <property type="entry name" value="RING-TYPE E3 UBIQUITIN TRANSFERASE"/>
    <property type="match status" value="1"/>
</dbReference>
<evidence type="ECO:0000256" key="9">
    <source>
        <dbReference type="SAM" id="MobiDB-lite"/>
    </source>
</evidence>
<evidence type="ECO:0000259" key="10">
    <source>
        <dbReference type="PROSITE" id="PS50089"/>
    </source>
</evidence>
<dbReference type="FunFam" id="3.30.40.10:FF:000022">
    <property type="entry name" value="E3 ubiquitin-protein ligase RING1-like"/>
    <property type="match status" value="1"/>
</dbReference>
<dbReference type="Proteomes" id="UP001408789">
    <property type="component" value="Unassembled WGS sequence"/>
</dbReference>
<accession>A0AAP0C406</accession>
<dbReference type="GO" id="GO:0008270">
    <property type="term" value="F:zinc ion binding"/>
    <property type="evidence" value="ECO:0007669"/>
    <property type="project" value="UniProtKB-KW"/>
</dbReference>
<evidence type="ECO:0000256" key="8">
    <source>
        <dbReference type="PROSITE-ProRule" id="PRU00175"/>
    </source>
</evidence>
<dbReference type="SMART" id="SM00184">
    <property type="entry name" value="RING"/>
    <property type="match status" value="1"/>
</dbReference>
<dbReference type="Pfam" id="PF14369">
    <property type="entry name" value="Zn_ribbon_19"/>
    <property type="match status" value="1"/>
</dbReference>
<organism evidence="11 12">
    <name type="scientific">Deinandra increscens subsp. villosa</name>
    <dbReference type="NCBI Taxonomy" id="3103831"/>
    <lineage>
        <taxon>Eukaryota</taxon>
        <taxon>Viridiplantae</taxon>
        <taxon>Streptophyta</taxon>
        <taxon>Embryophyta</taxon>
        <taxon>Tracheophyta</taxon>
        <taxon>Spermatophyta</taxon>
        <taxon>Magnoliopsida</taxon>
        <taxon>eudicotyledons</taxon>
        <taxon>Gunneridae</taxon>
        <taxon>Pentapetalae</taxon>
        <taxon>asterids</taxon>
        <taxon>campanulids</taxon>
        <taxon>Asterales</taxon>
        <taxon>Asteraceae</taxon>
        <taxon>Asteroideae</taxon>
        <taxon>Heliantheae alliance</taxon>
        <taxon>Madieae</taxon>
        <taxon>Madiinae</taxon>
        <taxon>Deinandra</taxon>
    </lineage>
</organism>
<dbReference type="SUPFAM" id="SSF57850">
    <property type="entry name" value="RING/U-box"/>
    <property type="match status" value="1"/>
</dbReference>
<name>A0AAP0C406_9ASTR</name>
<evidence type="ECO:0000256" key="7">
    <source>
        <dbReference type="ARBA" id="ARBA00022833"/>
    </source>
</evidence>
<dbReference type="PANTHER" id="PTHR15710">
    <property type="entry name" value="E3 UBIQUITIN-PROTEIN LIGASE PRAJA"/>
    <property type="match status" value="1"/>
</dbReference>
<dbReference type="InterPro" id="IPR013083">
    <property type="entry name" value="Znf_RING/FYVE/PHD"/>
</dbReference>
<proteinExistence type="predicted"/>
<dbReference type="PROSITE" id="PS50089">
    <property type="entry name" value="ZF_RING_2"/>
    <property type="match status" value="1"/>
</dbReference>
<comment type="caution">
    <text evidence="11">The sequence shown here is derived from an EMBL/GenBank/DDBJ whole genome shotgun (WGS) entry which is preliminary data.</text>
</comment>
<evidence type="ECO:0000256" key="1">
    <source>
        <dbReference type="ARBA" id="ARBA00000900"/>
    </source>
</evidence>
<reference evidence="11 12" key="1">
    <citation type="submission" date="2024-04" db="EMBL/GenBank/DDBJ databases">
        <title>The reference genome of an endangered Asteraceae, Deinandra increscens subsp. villosa, native to the Central Coast of California.</title>
        <authorList>
            <person name="Guilliams M."/>
            <person name="Hasenstab-Lehman K."/>
            <person name="Meyer R."/>
            <person name="Mcevoy S."/>
        </authorList>
    </citation>
    <scope>NUCLEOTIDE SEQUENCE [LARGE SCALE GENOMIC DNA]</scope>
    <source>
        <tissue evidence="11">Leaf</tissue>
    </source>
</reference>
<dbReference type="GO" id="GO:0016567">
    <property type="term" value="P:protein ubiquitination"/>
    <property type="evidence" value="ECO:0007669"/>
    <property type="project" value="TreeGrafter"/>
</dbReference>
<protein>
    <recommendedName>
        <fullName evidence="2">RING-type E3 ubiquitin transferase</fullName>
        <ecNumber evidence="2">2.3.2.27</ecNumber>
    </recommendedName>
</protein>
<feature type="domain" description="RING-type" evidence="10">
    <location>
        <begin position="231"/>
        <end position="272"/>
    </location>
</feature>
<keyword evidence="7" id="KW-0862">Zinc</keyword>
<dbReference type="Pfam" id="PF13639">
    <property type="entry name" value="zf-RING_2"/>
    <property type="match status" value="1"/>
</dbReference>
<dbReference type="AlphaFoldDB" id="A0AAP0C406"/>
<comment type="catalytic activity">
    <reaction evidence="1">
        <text>S-ubiquitinyl-[E2 ubiquitin-conjugating enzyme]-L-cysteine + [acceptor protein]-L-lysine = [E2 ubiquitin-conjugating enzyme]-L-cysteine + N(6)-ubiquitinyl-[acceptor protein]-L-lysine.</text>
        <dbReference type="EC" id="2.3.2.27"/>
    </reaction>
</comment>
<dbReference type="GO" id="GO:0005737">
    <property type="term" value="C:cytoplasm"/>
    <property type="evidence" value="ECO:0007669"/>
    <property type="project" value="TreeGrafter"/>
</dbReference>
<dbReference type="Gene3D" id="3.30.40.10">
    <property type="entry name" value="Zinc/RING finger domain, C3HC4 (zinc finger)"/>
    <property type="match status" value="1"/>
</dbReference>
<keyword evidence="6" id="KW-0833">Ubl conjugation pathway</keyword>
<keyword evidence="12" id="KW-1185">Reference proteome</keyword>
<feature type="region of interest" description="Disordered" evidence="9">
    <location>
        <begin position="320"/>
        <end position="342"/>
    </location>
</feature>
<evidence type="ECO:0000256" key="6">
    <source>
        <dbReference type="ARBA" id="ARBA00022786"/>
    </source>
</evidence>